<organism evidence="1 2">
    <name type="scientific">Hanamia caeni</name>
    <dbReference type="NCBI Taxonomy" id="2294116"/>
    <lineage>
        <taxon>Bacteria</taxon>
        <taxon>Pseudomonadati</taxon>
        <taxon>Bacteroidota</taxon>
        <taxon>Chitinophagia</taxon>
        <taxon>Chitinophagales</taxon>
        <taxon>Chitinophagaceae</taxon>
        <taxon>Hanamia</taxon>
    </lineage>
</organism>
<dbReference type="RefSeq" id="WP_123122763.1">
    <property type="nucleotide sequence ID" value="NZ_RJJR01000040.1"/>
</dbReference>
<dbReference type="Proteomes" id="UP000267223">
    <property type="component" value="Unassembled WGS sequence"/>
</dbReference>
<sequence>MLHLSASCKYYLHLQPTDMRKGFDSLSGIVISELKMDVLNGAVFIFINKKHNQVKLLLWEGDGFAIYYKRLEKGTYEIPVAAKNNTEFSITHEALQHILQGVCLKSVRKRKRYQQIDKNCG</sequence>
<dbReference type="Pfam" id="PF05717">
    <property type="entry name" value="TnpB_IS66"/>
    <property type="match status" value="1"/>
</dbReference>
<dbReference type="AlphaFoldDB" id="A0A3M9MZC0"/>
<protein>
    <submittedName>
        <fullName evidence="1">Transposase</fullName>
    </submittedName>
</protein>
<dbReference type="EMBL" id="RJJR01000040">
    <property type="protein sequence ID" value="RNI30912.1"/>
    <property type="molecule type" value="Genomic_DNA"/>
</dbReference>
<proteinExistence type="predicted"/>
<name>A0A3M9MZC0_9BACT</name>
<dbReference type="PANTHER" id="PTHR36455">
    <property type="match status" value="1"/>
</dbReference>
<evidence type="ECO:0000313" key="1">
    <source>
        <dbReference type="EMBL" id="RNI30912.1"/>
    </source>
</evidence>
<comment type="caution">
    <text evidence="1">The sequence shown here is derived from an EMBL/GenBank/DDBJ whole genome shotgun (WGS) entry which is preliminary data.</text>
</comment>
<dbReference type="NCBIfam" id="NF033819">
    <property type="entry name" value="IS66_TnpB"/>
    <property type="match status" value="1"/>
</dbReference>
<gene>
    <name evidence="1" type="ORF">EFY79_21180</name>
</gene>
<dbReference type="InterPro" id="IPR008878">
    <property type="entry name" value="Transposase_IS66_Orf2"/>
</dbReference>
<accession>A0A3M9MZC0</accession>
<dbReference type="PANTHER" id="PTHR36455:SF1">
    <property type="entry name" value="BLR8292 PROTEIN"/>
    <property type="match status" value="1"/>
</dbReference>
<keyword evidence="2" id="KW-1185">Reference proteome</keyword>
<reference evidence="1 2" key="1">
    <citation type="submission" date="2018-11" db="EMBL/GenBank/DDBJ databases">
        <title>Draft genome sequence of Ferruginibacter sp. BO-59.</title>
        <authorList>
            <person name="Im W.T."/>
        </authorList>
    </citation>
    <scope>NUCLEOTIDE SEQUENCE [LARGE SCALE GENOMIC DNA]</scope>
    <source>
        <strain evidence="1 2">BO-59</strain>
    </source>
</reference>
<evidence type="ECO:0000313" key="2">
    <source>
        <dbReference type="Proteomes" id="UP000267223"/>
    </source>
</evidence>
<dbReference type="OrthoDB" id="4956084at2"/>